<reference evidence="1" key="1">
    <citation type="journal article" date="2015" name="Nature">
        <title>Complex archaea that bridge the gap between prokaryotes and eukaryotes.</title>
        <authorList>
            <person name="Spang A."/>
            <person name="Saw J.H."/>
            <person name="Jorgensen S.L."/>
            <person name="Zaremba-Niedzwiedzka K."/>
            <person name="Martijn J."/>
            <person name="Lind A.E."/>
            <person name="van Eijk R."/>
            <person name="Schleper C."/>
            <person name="Guy L."/>
            <person name="Ettema T.J."/>
        </authorList>
    </citation>
    <scope>NUCLEOTIDE SEQUENCE</scope>
</reference>
<accession>A0A0F9TBX6</accession>
<dbReference type="Pfam" id="PF11333">
    <property type="entry name" value="DUF3135"/>
    <property type="match status" value="1"/>
</dbReference>
<evidence type="ECO:0000313" key="1">
    <source>
        <dbReference type="EMBL" id="KKN72442.1"/>
    </source>
</evidence>
<protein>
    <recommendedName>
        <fullName evidence="2">DUF3135 domain-containing protein</fullName>
    </recommendedName>
</protein>
<organism evidence="1">
    <name type="scientific">marine sediment metagenome</name>
    <dbReference type="NCBI Taxonomy" id="412755"/>
    <lineage>
        <taxon>unclassified sequences</taxon>
        <taxon>metagenomes</taxon>
        <taxon>ecological metagenomes</taxon>
    </lineage>
</organism>
<gene>
    <name evidence="1" type="ORF">LCGC14_0410530</name>
</gene>
<proteinExistence type="predicted"/>
<comment type="caution">
    <text evidence="1">The sequence shown here is derived from an EMBL/GenBank/DDBJ whole genome shotgun (WGS) entry which is preliminary data.</text>
</comment>
<sequence>MAQERTKLPSFDELKVMAAERPDELEDLRERMTEEILKDVPEHRRRRLLGLAFRIQMERQRAKNPMHACIRISQMMMDSVVELRDSMRLSDLTVARKAQDVANVIQFKKPGPTIKSPSLR</sequence>
<evidence type="ECO:0008006" key="2">
    <source>
        <dbReference type="Google" id="ProtNLM"/>
    </source>
</evidence>
<dbReference type="InterPro" id="IPR021482">
    <property type="entry name" value="DUF3135"/>
</dbReference>
<dbReference type="EMBL" id="LAZR01000362">
    <property type="protein sequence ID" value="KKN72442.1"/>
    <property type="molecule type" value="Genomic_DNA"/>
</dbReference>
<name>A0A0F9TBX6_9ZZZZ</name>
<dbReference type="AlphaFoldDB" id="A0A0F9TBX6"/>